<dbReference type="Proteomes" id="UP000183766">
    <property type="component" value="Unassembled WGS sequence"/>
</dbReference>
<evidence type="ECO:0000313" key="2">
    <source>
        <dbReference type="Proteomes" id="UP000183766"/>
    </source>
</evidence>
<dbReference type="Gene3D" id="1.10.150.20">
    <property type="entry name" value="5' to 3' exonuclease, C-terminal subdomain"/>
    <property type="match status" value="1"/>
</dbReference>
<sequence length="274" mass="31322">MSNWLTTKQMSERRDIQEAILKNWANLGYITSSRIDDQLFLDDESLDAYLEAHKRLGLEAGYLSKIVEEKKLERDFIISKYDDLLYVLRTQTTCKPLYEIIIRELSALILHPVTRDIFYSISTGESVAKVADRHRITYGKTLQMYNSILKGLKLKKDILATYRKRAIDARFLSLADNNKNINVGQEEWILQLPVCKVADTRLANVLYNQDVRTVKDLLEIVSGRGWKSLLRIEGVGKTSYYHLLSKLQMIGVVDESLDRILAGCSNGSSIINDG</sequence>
<dbReference type="EMBL" id="FOUM01000002">
    <property type="protein sequence ID" value="SFM27508.1"/>
    <property type="molecule type" value="Genomic_DNA"/>
</dbReference>
<organism evidence="1 2">
    <name type="scientific">Bacteroides xylanisolvens</name>
    <dbReference type="NCBI Taxonomy" id="371601"/>
    <lineage>
        <taxon>Bacteria</taxon>
        <taxon>Pseudomonadati</taxon>
        <taxon>Bacteroidota</taxon>
        <taxon>Bacteroidia</taxon>
        <taxon>Bacteroidales</taxon>
        <taxon>Bacteroidaceae</taxon>
        <taxon>Bacteroides</taxon>
    </lineage>
</organism>
<proteinExistence type="predicted"/>
<protein>
    <submittedName>
        <fullName evidence="1">Uncharacterized protein</fullName>
    </submittedName>
</protein>
<dbReference type="AlphaFoldDB" id="A0A1I4PIE3"/>
<accession>A0A1I4PIE3</accession>
<evidence type="ECO:0000313" key="1">
    <source>
        <dbReference type="EMBL" id="SFM27508.1"/>
    </source>
</evidence>
<name>A0A1I4PIE3_9BACE</name>
<reference evidence="1 2" key="1">
    <citation type="submission" date="2016-10" db="EMBL/GenBank/DDBJ databases">
        <authorList>
            <person name="de Groot N.N."/>
        </authorList>
    </citation>
    <scope>NUCLEOTIDE SEQUENCE [LARGE SCALE GENOMIC DNA]</scope>
    <source>
        <strain evidence="1 2">NLAE-zl-C202</strain>
    </source>
</reference>
<gene>
    <name evidence="1" type="ORF">SAMN05216250_102119</name>
</gene>